<dbReference type="AlphaFoldDB" id="A0A6N2M3B9"/>
<proteinExistence type="predicted"/>
<accession>A0A6N2M3B9</accession>
<gene>
    <name evidence="1" type="ORF">SVIM_LOCUS302251</name>
</gene>
<dbReference type="EMBL" id="CAADRP010001663">
    <property type="protein sequence ID" value="VFU47125.1"/>
    <property type="molecule type" value="Genomic_DNA"/>
</dbReference>
<name>A0A6N2M3B9_SALVM</name>
<organism evidence="1">
    <name type="scientific">Salix viminalis</name>
    <name type="common">Common osier</name>
    <name type="synonym">Basket willow</name>
    <dbReference type="NCBI Taxonomy" id="40686"/>
    <lineage>
        <taxon>Eukaryota</taxon>
        <taxon>Viridiplantae</taxon>
        <taxon>Streptophyta</taxon>
        <taxon>Embryophyta</taxon>
        <taxon>Tracheophyta</taxon>
        <taxon>Spermatophyta</taxon>
        <taxon>Magnoliopsida</taxon>
        <taxon>eudicotyledons</taxon>
        <taxon>Gunneridae</taxon>
        <taxon>Pentapetalae</taxon>
        <taxon>rosids</taxon>
        <taxon>fabids</taxon>
        <taxon>Malpighiales</taxon>
        <taxon>Salicaceae</taxon>
        <taxon>Saliceae</taxon>
        <taxon>Salix</taxon>
    </lineage>
</organism>
<evidence type="ECO:0000313" key="1">
    <source>
        <dbReference type="EMBL" id="VFU47125.1"/>
    </source>
</evidence>
<reference evidence="1" key="1">
    <citation type="submission" date="2019-03" db="EMBL/GenBank/DDBJ databases">
        <authorList>
            <person name="Mank J."/>
            <person name="Almeida P."/>
        </authorList>
    </citation>
    <scope>NUCLEOTIDE SEQUENCE</scope>
    <source>
        <strain evidence="1">78183</strain>
    </source>
</reference>
<sequence>MMISIASTCTVHLPPFLAADLVTLAPVGSFFSTFLITPTATVWRMSLTAKRPSGGYSEKVSTTMGLVGTILIIPESPFFKNLGSFSSSLPERLSILVRISANFTAMCGSQELEHNHYQSVQDGS</sequence>
<protein>
    <submittedName>
        <fullName evidence="1">Uncharacterized protein</fullName>
    </submittedName>
</protein>